<dbReference type="CDD" id="cd22389">
    <property type="entry name" value="KH-I_Dim2p_like_rpt1"/>
    <property type="match status" value="1"/>
</dbReference>
<proteinExistence type="predicted"/>
<feature type="domain" description="K Homology" evidence="3">
    <location>
        <begin position="104"/>
        <end position="177"/>
    </location>
</feature>
<name>A0A0P0N3R0_9CREN</name>
<dbReference type="SMART" id="SM00322">
    <property type="entry name" value="KH"/>
    <property type="match status" value="2"/>
</dbReference>
<keyword evidence="1 2" id="KW-0694">RNA-binding</keyword>
<dbReference type="RefSeq" id="WP_055409201.1">
    <property type="nucleotide sequence ID" value="NZ_CP013011.1"/>
</dbReference>
<dbReference type="Pfam" id="PF22891">
    <property type="entry name" value="KH_PNO1_2nd"/>
    <property type="match status" value="1"/>
</dbReference>
<reference evidence="4 5" key="1">
    <citation type="submission" date="2015-10" db="EMBL/GenBank/DDBJ databases">
        <title>Complete genome sequence of hyperthermophilic archaeon Pyrodictium delaneyi Su06.</title>
        <authorList>
            <person name="Jung J.-H."/>
            <person name="Lin J."/>
            <person name="Holden J.F."/>
            <person name="Park C.-S."/>
        </authorList>
    </citation>
    <scope>NUCLEOTIDE SEQUENCE [LARGE SCALE GENOMIC DNA]</scope>
    <source>
        <strain evidence="4 5">Su06</strain>
    </source>
</reference>
<dbReference type="KEGG" id="pdl:Pyrde_1262"/>
<dbReference type="SUPFAM" id="SSF54791">
    <property type="entry name" value="Eukaryotic type KH-domain (KH-domain type I)"/>
    <property type="match status" value="2"/>
</dbReference>
<sequence>MQDTVPREEKRVEQKAAVPGLLRLYAKLPPERVGVLIGEGGKVKTEIMKRTRTKITVDSTTGMVIIEPESPDVPPFMVMKAQEIVKAIAYGFSPERAMRLLDDDQILVVVDLKQYVGDAPNHLQRVKGRIIGEKGKARKTIEEMTGTYISIYDNYVAIIGDFETANIAKQAIEMLIQGRQHSTVYRFLERTMFKVRRSRMTQLWEQPF</sequence>
<dbReference type="CDD" id="cd22390">
    <property type="entry name" value="KH-I_Dim2p_like_rpt2"/>
    <property type="match status" value="1"/>
</dbReference>
<evidence type="ECO:0000313" key="4">
    <source>
        <dbReference type="EMBL" id="ALL01310.1"/>
    </source>
</evidence>
<dbReference type="Proteomes" id="UP000058613">
    <property type="component" value="Chromosome"/>
</dbReference>
<evidence type="ECO:0000256" key="1">
    <source>
        <dbReference type="ARBA" id="ARBA00022884"/>
    </source>
</evidence>
<dbReference type="InterPro" id="IPR004087">
    <property type="entry name" value="KH_dom"/>
</dbReference>
<feature type="domain" description="K Homology" evidence="3">
    <location>
        <begin position="20"/>
        <end position="90"/>
    </location>
</feature>
<dbReference type="PANTHER" id="PTHR12826">
    <property type="entry name" value="RIBONUCLEASE Y"/>
    <property type="match status" value="1"/>
</dbReference>
<protein>
    <submittedName>
        <fullName evidence="4">Putative RNA-processing protein</fullName>
    </submittedName>
</protein>
<evidence type="ECO:0000313" key="5">
    <source>
        <dbReference type="Proteomes" id="UP000058613"/>
    </source>
</evidence>
<dbReference type="GeneID" id="26099605"/>
<evidence type="ECO:0000259" key="3">
    <source>
        <dbReference type="SMART" id="SM00322"/>
    </source>
</evidence>
<organism evidence="4 5">
    <name type="scientific">Pyrodictium delaneyi</name>
    <dbReference type="NCBI Taxonomy" id="1273541"/>
    <lineage>
        <taxon>Archaea</taxon>
        <taxon>Thermoproteota</taxon>
        <taxon>Thermoprotei</taxon>
        <taxon>Desulfurococcales</taxon>
        <taxon>Pyrodictiaceae</taxon>
        <taxon>Pyrodictium</taxon>
    </lineage>
</organism>
<dbReference type="AlphaFoldDB" id="A0A0P0N3R0"/>
<dbReference type="InterPro" id="IPR004088">
    <property type="entry name" value="KH_dom_type_1"/>
</dbReference>
<dbReference type="EMBL" id="CP013011">
    <property type="protein sequence ID" value="ALL01310.1"/>
    <property type="molecule type" value="Genomic_DNA"/>
</dbReference>
<dbReference type="Gene3D" id="3.30.1370.10">
    <property type="entry name" value="K Homology domain, type 1"/>
    <property type="match status" value="2"/>
</dbReference>
<dbReference type="FunFam" id="3.30.1370.10:FF:000076">
    <property type="entry name" value="KH domain protein"/>
    <property type="match status" value="1"/>
</dbReference>
<dbReference type="PATRIC" id="fig|1273541.4.peg.1347"/>
<evidence type="ECO:0000256" key="2">
    <source>
        <dbReference type="PROSITE-ProRule" id="PRU00117"/>
    </source>
</evidence>
<dbReference type="NCBIfam" id="TIGR03665">
    <property type="entry name" value="arCOG04150"/>
    <property type="match status" value="1"/>
</dbReference>
<dbReference type="OrthoDB" id="7870at2157"/>
<accession>A0A0P0N3R0</accession>
<dbReference type="STRING" id="1273541.Pyrde_1262"/>
<gene>
    <name evidence="4" type="ORF">Pyrde_1262</name>
</gene>
<dbReference type="PANTHER" id="PTHR12826:SF13">
    <property type="entry name" value="RNA-BINDING PROTEIN PNO1"/>
    <property type="match status" value="1"/>
</dbReference>
<dbReference type="InterPro" id="IPR019964">
    <property type="entry name" value="KH_domain_protein_archaea"/>
</dbReference>
<dbReference type="PROSITE" id="PS50084">
    <property type="entry name" value="KH_TYPE_1"/>
    <property type="match status" value="1"/>
</dbReference>
<dbReference type="GO" id="GO:0003723">
    <property type="term" value="F:RNA binding"/>
    <property type="evidence" value="ECO:0007669"/>
    <property type="project" value="UniProtKB-UniRule"/>
</dbReference>
<dbReference type="InterPro" id="IPR036612">
    <property type="entry name" value="KH_dom_type_1_sf"/>
</dbReference>
<dbReference type="NCBIfam" id="NF010328">
    <property type="entry name" value="PRK13763.1-3"/>
    <property type="match status" value="1"/>
</dbReference>
<dbReference type="Pfam" id="PF00013">
    <property type="entry name" value="KH_1"/>
    <property type="match status" value="1"/>
</dbReference>
<dbReference type="InterPro" id="IPR055211">
    <property type="entry name" value="KH_PNO1_2nd"/>
</dbReference>